<evidence type="ECO:0008006" key="3">
    <source>
        <dbReference type="Google" id="ProtNLM"/>
    </source>
</evidence>
<evidence type="ECO:0000313" key="1">
    <source>
        <dbReference type="EMBL" id="MCW3484038.1"/>
    </source>
</evidence>
<keyword evidence="2" id="KW-1185">Reference proteome</keyword>
<accession>A0ABT3IJB7</accession>
<protein>
    <recommendedName>
        <fullName evidence="3">Bacteriocin</fullName>
    </recommendedName>
</protein>
<dbReference type="EMBL" id="JAPDNS010000001">
    <property type="protein sequence ID" value="MCW3484038.1"/>
    <property type="molecule type" value="Genomic_DNA"/>
</dbReference>
<organism evidence="1 2">
    <name type="scientific">Chitinophaga nivalis</name>
    <dbReference type="NCBI Taxonomy" id="2991709"/>
    <lineage>
        <taxon>Bacteria</taxon>
        <taxon>Pseudomonadati</taxon>
        <taxon>Bacteroidota</taxon>
        <taxon>Chitinophagia</taxon>
        <taxon>Chitinophagales</taxon>
        <taxon>Chitinophagaceae</taxon>
        <taxon>Chitinophaga</taxon>
    </lineage>
</organism>
<dbReference type="Proteomes" id="UP001207742">
    <property type="component" value="Unassembled WGS sequence"/>
</dbReference>
<reference evidence="1 2" key="1">
    <citation type="submission" date="2022-10" db="EMBL/GenBank/DDBJ databases">
        <title>Chitinophaga nivalis PC15 sp. nov., isolated from Pyeongchang county, South Korea.</title>
        <authorList>
            <person name="Trinh H.N."/>
        </authorList>
    </citation>
    <scope>NUCLEOTIDE SEQUENCE [LARGE SCALE GENOMIC DNA]</scope>
    <source>
        <strain evidence="1 2">PC14</strain>
    </source>
</reference>
<gene>
    <name evidence="1" type="ORF">OL497_09050</name>
</gene>
<evidence type="ECO:0000313" key="2">
    <source>
        <dbReference type="Proteomes" id="UP001207742"/>
    </source>
</evidence>
<name>A0ABT3IJB7_9BACT</name>
<sequence>MKKKQPKKLNLGKIQIADLNNADKLVVKGGKLHGTVIQHPTTEITESTGCFVCDPY</sequence>
<dbReference type="RefSeq" id="WP_264729557.1">
    <property type="nucleotide sequence ID" value="NZ_JAPDNR010000001.1"/>
</dbReference>
<proteinExistence type="predicted"/>
<comment type="caution">
    <text evidence="1">The sequence shown here is derived from an EMBL/GenBank/DDBJ whole genome shotgun (WGS) entry which is preliminary data.</text>
</comment>